<dbReference type="OrthoDB" id="185205at2157"/>
<dbReference type="SUPFAM" id="SSF48576">
    <property type="entry name" value="Terpenoid synthases"/>
    <property type="match status" value="1"/>
</dbReference>
<keyword evidence="2" id="KW-1185">Reference proteome</keyword>
<dbReference type="AlphaFoldDB" id="A0A7D5KMW4"/>
<sequence>MSRRPDGLPSDANLPPALRTKVDTYVDQGGLLGALTHFFTVLDTDDADLAATLASIPTNLFVTSALHDDAIDKADEWGADRKRRLNEHVSVGDLIFTNVAETVATAPDAVDLTPALETARKIGTGQLAEETFDGSNATVDDAIARIEARGSVWGELAVRIVAATGGYSDAQLEALRTIATNSLFVLTVIDDLADLPEDIENDVTTLPLVYFDGDPDEYGSTEAVIDAVLTSDVPDRLAELITRRQAAIEAAAADLRVSLDLPNEALLEAGDRTLAWYCESISSDSVGETVPVAQQRAIRERVTGDEQTRRRYVAECLTELPIAADADEAVAAVSDVPGELLAETAIRFHHLGSIADGVMYTSLEDALAELRTASARTP</sequence>
<dbReference type="RefSeq" id="WP_179264276.1">
    <property type="nucleotide sequence ID" value="NZ_CP058601.1"/>
</dbReference>
<dbReference type="Proteomes" id="UP000509241">
    <property type="component" value="Chromosome"/>
</dbReference>
<evidence type="ECO:0008006" key="3">
    <source>
        <dbReference type="Google" id="ProtNLM"/>
    </source>
</evidence>
<gene>
    <name evidence="1" type="ORF">HYG82_20820</name>
</gene>
<evidence type="ECO:0000313" key="1">
    <source>
        <dbReference type="EMBL" id="QLG51098.1"/>
    </source>
</evidence>
<dbReference type="EMBL" id="CP058601">
    <property type="protein sequence ID" value="QLG51098.1"/>
    <property type="molecule type" value="Genomic_DNA"/>
</dbReference>
<dbReference type="KEGG" id="haly:HYG82_20820"/>
<reference evidence="1 2" key="1">
    <citation type="submission" date="2020-07" db="EMBL/GenBank/DDBJ databases">
        <authorList>
            <person name="Cui H."/>
        </authorList>
    </citation>
    <scope>NUCLEOTIDE SEQUENCE [LARGE SCALE GENOMIC DNA]</scope>
    <source>
        <strain evidence="1 2">YPL8</strain>
    </source>
</reference>
<name>A0A7D5KMW4_9EURY</name>
<accession>A0A7D5KMW4</accession>
<dbReference type="InterPro" id="IPR008949">
    <property type="entry name" value="Isoprenoid_synthase_dom_sf"/>
</dbReference>
<organism evidence="1 2">
    <name type="scientific">Natrinema halophilum</name>
    <dbReference type="NCBI Taxonomy" id="1699371"/>
    <lineage>
        <taxon>Archaea</taxon>
        <taxon>Methanobacteriati</taxon>
        <taxon>Methanobacteriota</taxon>
        <taxon>Stenosarchaea group</taxon>
        <taxon>Halobacteria</taxon>
        <taxon>Halobacteriales</taxon>
        <taxon>Natrialbaceae</taxon>
        <taxon>Natrinema</taxon>
    </lineage>
</organism>
<dbReference type="Gene3D" id="1.10.600.10">
    <property type="entry name" value="Farnesyl Diphosphate Synthase"/>
    <property type="match status" value="1"/>
</dbReference>
<protein>
    <recommendedName>
        <fullName evidence="3">Geranylgeranyl pyrophosphate synthase</fullName>
    </recommendedName>
</protein>
<evidence type="ECO:0000313" key="2">
    <source>
        <dbReference type="Proteomes" id="UP000509241"/>
    </source>
</evidence>
<dbReference type="GeneID" id="56035789"/>
<proteinExistence type="predicted"/>